<organism evidence="3 4">
    <name type="scientific">Plasmodiophora brassicae</name>
    <name type="common">Clubroot disease agent</name>
    <dbReference type="NCBI Taxonomy" id="37360"/>
    <lineage>
        <taxon>Eukaryota</taxon>
        <taxon>Sar</taxon>
        <taxon>Rhizaria</taxon>
        <taxon>Endomyxa</taxon>
        <taxon>Phytomyxea</taxon>
        <taxon>Plasmodiophorida</taxon>
        <taxon>Plasmodiophoridae</taxon>
        <taxon>Plasmodiophora</taxon>
    </lineage>
</organism>
<proteinExistence type="predicted"/>
<dbReference type="InterPro" id="IPR038765">
    <property type="entry name" value="Papain-like_cys_pep_sf"/>
</dbReference>
<evidence type="ECO:0000313" key="4">
    <source>
        <dbReference type="Proteomes" id="UP000039324"/>
    </source>
</evidence>
<feature type="region of interest" description="Disordered" evidence="1">
    <location>
        <begin position="1"/>
        <end position="25"/>
    </location>
</feature>
<evidence type="ECO:0000313" key="3">
    <source>
        <dbReference type="EMBL" id="CEO99604.1"/>
    </source>
</evidence>
<name>A0A0G4IWY8_PLABS</name>
<dbReference type="EMBL" id="CDSF01000092">
    <property type="protein sequence ID" value="CEO99604.1"/>
    <property type="molecule type" value="Genomic_DNA"/>
</dbReference>
<gene>
    <name evidence="3" type="ORF">PBRA_007337</name>
</gene>
<sequence>MEPRIGHGALGGPVQPGDEPSPGCERGVVRARRAHQPPGRRRPGDTVVSCRVSARRRRFRPGTAIADGGIPYGRAYRMVGSDGHAIVRSLVEDVIDTCATCGHASSRPPCQQPVVMLQGCHQRVKLSAVLVGEQSTTITRRCTSKRPCKPGHDVEHRSTNFRHMASMPRPGSLLIVRQDPMEIVQESGPDGAQISMARRRTTVDVVPEVTFQTGRAYFDLVGLVDYQGSDTQLAGHDEGHYISWVKQPGGSWVFCDTNRLVRYGESQVASLLHKRVYRLLFYRCNGIRS</sequence>
<reference evidence="3 4" key="1">
    <citation type="submission" date="2015-02" db="EMBL/GenBank/DDBJ databases">
        <authorList>
            <person name="Chooi Y.-H."/>
        </authorList>
    </citation>
    <scope>NUCLEOTIDE SEQUENCE [LARGE SCALE GENOMIC DNA]</scope>
    <source>
        <strain evidence="3">E3</strain>
    </source>
</reference>
<evidence type="ECO:0000256" key="1">
    <source>
        <dbReference type="SAM" id="MobiDB-lite"/>
    </source>
</evidence>
<dbReference type="Proteomes" id="UP000039324">
    <property type="component" value="Unassembled WGS sequence"/>
</dbReference>
<dbReference type="SUPFAM" id="SSF54001">
    <property type="entry name" value="Cysteine proteinases"/>
    <property type="match status" value="1"/>
</dbReference>
<evidence type="ECO:0000259" key="2">
    <source>
        <dbReference type="PROSITE" id="PS50235"/>
    </source>
</evidence>
<dbReference type="AlphaFoldDB" id="A0A0G4IWY8"/>
<feature type="domain" description="USP" evidence="2">
    <location>
        <begin position="1"/>
        <end position="284"/>
    </location>
</feature>
<dbReference type="PROSITE" id="PS50235">
    <property type="entry name" value="USP_3"/>
    <property type="match status" value="1"/>
</dbReference>
<protein>
    <recommendedName>
        <fullName evidence="2">USP domain-containing protein</fullName>
    </recommendedName>
</protein>
<keyword evidence="4" id="KW-1185">Reference proteome</keyword>
<accession>A0A0G4IWY8</accession>
<dbReference type="InterPro" id="IPR028889">
    <property type="entry name" value="USP"/>
</dbReference>
<dbReference type="Gene3D" id="3.90.70.10">
    <property type="entry name" value="Cysteine proteinases"/>
    <property type="match status" value="1"/>
</dbReference>